<name>A0A1S3DRS0_DIACI</name>
<dbReference type="GeneID" id="103523174"/>
<accession>A0A1S3DRS0</accession>
<sequence length="91" mass="10004">WEVARACINLLVKFTFDYEPRHEDFTGGGGANVTVGGEVGVVKSNPHPGYHIILNMCSQSQLLRTIFYIIDEGCLQLDTYAPFPGKSSLEA</sequence>
<dbReference type="KEGG" id="dci:103523174"/>
<feature type="non-terminal residue" evidence="2">
    <location>
        <position position="91"/>
    </location>
</feature>
<reference evidence="2" key="1">
    <citation type="submission" date="2025-08" db="UniProtKB">
        <authorList>
            <consortium name="RefSeq"/>
        </authorList>
    </citation>
    <scope>IDENTIFICATION</scope>
</reference>
<proteinExistence type="predicted"/>
<dbReference type="RefSeq" id="XP_008486464.1">
    <property type="nucleotide sequence ID" value="XM_008488242.1"/>
</dbReference>
<evidence type="ECO:0000313" key="1">
    <source>
        <dbReference type="Proteomes" id="UP000079169"/>
    </source>
</evidence>
<gene>
    <name evidence="2" type="primary">LOC103523174</name>
</gene>
<protein>
    <submittedName>
        <fullName evidence="2">Nuclear pore complex protein Nup205-like</fullName>
    </submittedName>
</protein>
<feature type="non-terminal residue" evidence="2">
    <location>
        <position position="1"/>
    </location>
</feature>
<dbReference type="STRING" id="121845.A0A1S3DRS0"/>
<organism evidence="1 2">
    <name type="scientific">Diaphorina citri</name>
    <name type="common">Asian citrus psyllid</name>
    <dbReference type="NCBI Taxonomy" id="121845"/>
    <lineage>
        <taxon>Eukaryota</taxon>
        <taxon>Metazoa</taxon>
        <taxon>Ecdysozoa</taxon>
        <taxon>Arthropoda</taxon>
        <taxon>Hexapoda</taxon>
        <taxon>Insecta</taxon>
        <taxon>Pterygota</taxon>
        <taxon>Neoptera</taxon>
        <taxon>Paraneoptera</taxon>
        <taxon>Hemiptera</taxon>
        <taxon>Sternorrhyncha</taxon>
        <taxon>Psylloidea</taxon>
        <taxon>Psyllidae</taxon>
        <taxon>Diaphorininae</taxon>
        <taxon>Diaphorina</taxon>
    </lineage>
</organism>
<dbReference type="PaxDb" id="121845-A0A1S3DRS0"/>
<dbReference type="Proteomes" id="UP000079169">
    <property type="component" value="Unplaced"/>
</dbReference>
<evidence type="ECO:0000313" key="2">
    <source>
        <dbReference type="RefSeq" id="XP_008486464.1"/>
    </source>
</evidence>
<keyword evidence="1" id="KW-1185">Reference proteome</keyword>
<dbReference type="AlphaFoldDB" id="A0A1S3DRS0"/>